<comment type="caution">
    <text evidence="1">The sequence shown here is derived from an EMBL/GenBank/DDBJ whole genome shotgun (WGS) entry which is preliminary data.</text>
</comment>
<keyword evidence="2" id="KW-1185">Reference proteome</keyword>
<organism evidence="1 2">
    <name type="scientific">Ramazzottius varieornatus</name>
    <name type="common">Water bear</name>
    <name type="synonym">Tardigrade</name>
    <dbReference type="NCBI Taxonomy" id="947166"/>
    <lineage>
        <taxon>Eukaryota</taxon>
        <taxon>Metazoa</taxon>
        <taxon>Ecdysozoa</taxon>
        <taxon>Tardigrada</taxon>
        <taxon>Eutardigrada</taxon>
        <taxon>Parachela</taxon>
        <taxon>Hypsibioidea</taxon>
        <taxon>Ramazzottiidae</taxon>
        <taxon>Ramazzottius</taxon>
    </lineage>
</organism>
<reference evidence="1 2" key="1">
    <citation type="journal article" date="2016" name="Nat. Commun.">
        <title>Extremotolerant tardigrade genome and improved radiotolerance of human cultured cells by tardigrade-unique protein.</title>
        <authorList>
            <person name="Hashimoto T."/>
            <person name="Horikawa D.D."/>
            <person name="Saito Y."/>
            <person name="Kuwahara H."/>
            <person name="Kozuka-Hata H."/>
            <person name="Shin-I T."/>
            <person name="Minakuchi Y."/>
            <person name="Ohishi K."/>
            <person name="Motoyama A."/>
            <person name="Aizu T."/>
            <person name="Enomoto A."/>
            <person name="Kondo K."/>
            <person name="Tanaka S."/>
            <person name="Hara Y."/>
            <person name="Koshikawa S."/>
            <person name="Sagara H."/>
            <person name="Miura T."/>
            <person name="Yokobori S."/>
            <person name="Miyagawa K."/>
            <person name="Suzuki Y."/>
            <person name="Kubo T."/>
            <person name="Oyama M."/>
            <person name="Kohara Y."/>
            <person name="Fujiyama A."/>
            <person name="Arakawa K."/>
            <person name="Katayama T."/>
            <person name="Toyoda A."/>
            <person name="Kunieda T."/>
        </authorList>
    </citation>
    <scope>NUCLEOTIDE SEQUENCE [LARGE SCALE GENOMIC DNA]</scope>
    <source>
        <strain evidence="1 2">YOKOZUNA-1</strain>
    </source>
</reference>
<dbReference type="Proteomes" id="UP000186922">
    <property type="component" value="Unassembled WGS sequence"/>
</dbReference>
<dbReference type="STRING" id="947166.A0A1D1URL6"/>
<evidence type="ECO:0000313" key="2">
    <source>
        <dbReference type="Proteomes" id="UP000186922"/>
    </source>
</evidence>
<evidence type="ECO:0000313" key="1">
    <source>
        <dbReference type="EMBL" id="GAU92101.1"/>
    </source>
</evidence>
<dbReference type="EMBL" id="BDGG01000002">
    <property type="protein sequence ID" value="GAU92101.1"/>
    <property type="molecule type" value="Genomic_DNA"/>
</dbReference>
<accession>A0A1D1URL6</accession>
<protein>
    <recommendedName>
        <fullName evidence="3">Receptor ligand binding region domain-containing protein</fullName>
    </recommendedName>
</protein>
<name>A0A1D1URL6_RAMVA</name>
<proteinExistence type="predicted"/>
<dbReference type="InterPro" id="IPR028082">
    <property type="entry name" value="Peripla_BP_I"/>
</dbReference>
<dbReference type="SUPFAM" id="SSF53822">
    <property type="entry name" value="Periplasmic binding protein-like I"/>
    <property type="match status" value="1"/>
</dbReference>
<evidence type="ECO:0008006" key="3">
    <source>
        <dbReference type="Google" id="ProtNLM"/>
    </source>
</evidence>
<sequence>MLASAEVLQSVYLETDLDGKRFAQLFWNRTFQFPSRNLTIGPYGTRVVDVVFSRLNITSGGIEENWRYGATRKTIVATSTRAASWPWTGGAPPLDHPPCGYRGELCSATTRAFAAEVPAVVAAMALTALVCSICCYLKRLKADSSAGWWLICDEHLVTAVLPKSTKLDLSFS</sequence>
<dbReference type="AlphaFoldDB" id="A0A1D1URL6"/>
<gene>
    <name evidence="1" type="primary">RvY_04228</name>
    <name evidence="1" type="synonym">RvY_04228.2</name>
    <name evidence="1" type="ORF">RvY_04228-2</name>
</gene>